<sequence>MRISKLYYLLNPNCSPLGTKRGMNFTANSGERKGSLPCRQAGLKSLLFGPNPNFLFCSNTRAFRTLRLRLWRIHLPSHFDSAQHRPEGRSRVNILKIIFFTLTKLLPSWNEEGNEFSAFGRKERGV</sequence>
<keyword evidence="2" id="KW-1185">Reference proteome</keyword>
<dbReference type="AlphaFoldDB" id="A0A1X7JR72"/>
<name>A0A1X7JR72_9FLAO</name>
<protein>
    <submittedName>
        <fullName evidence="1">Uncharacterized protein</fullName>
    </submittedName>
</protein>
<evidence type="ECO:0000313" key="2">
    <source>
        <dbReference type="Proteomes" id="UP000193420"/>
    </source>
</evidence>
<gene>
    <name evidence="1" type="ORF">SAMN03080602_02089</name>
</gene>
<evidence type="ECO:0000313" key="1">
    <source>
        <dbReference type="EMBL" id="SMG30789.1"/>
    </source>
</evidence>
<dbReference type="EMBL" id="FXAO01000004">
    <property type="protein sequence ID" value="SMG30789.1"/>
    <property type="molecule type" value="Genomic_DNA"/>
</dbReference>
<dbReference type="Proteomes" id="UP000193420">
    <property type="component" value="Unassembled WGS sequence"/>
</dbReference>
<proteinExistence type="predicted"/>
<organism evidence="1 2">
    <name type="scientific">Arenibacter troitsensis</name>
    <dbReference type="NCBI Taxonomy" id="188872"/>
    <lineage>
        <taxon>Bacteria</taxon>
        <taxon>Pseudomonadati</taxon>
        <taxon>Bacteroidota</taxon>
        <taxon>Flavobacteriia</taxon>
        <taxon>Flavobacteriales</taxon>
        <taxon>Flavobacteriaceae</taxon>
        <taxon>Arenibacter</taxon>
    </lineage>
</organism>
<accession>A0A1X7JR72</accession>
<dbReference type="STRING" id="188872.SAMN03080602_02089"/>
<reference evidence="2" key="1">
    <citation type="submission" date="2017-04" db="EMBL/GenBank/DDBJ databases">
        <authorList>
            <person name="Varghese N."/>
            <person name="Submissions S."/>
        </authorList>
    </citation>
    <scope>NUCLEOTIDE SEQUENCE [LARGE SCALE GENOMIC DNA]</scope>
    <source>
        <strain evidence="2">DSM 19835</strain>
    </source>
</reference>